<name>A0A0F9GHC5_9ZZZZ</name>
<evidence type="ECO:0000313" key="1">
    <source>
        <dbReference type="EMBL" id="KKL68815.1"/>
    </source>
</evidence>
<proteinExistence type="predicted"/>
<reference evidence="1" key="1">
    <citation type="journal article" date="2015" name="Nature">
        <title>Complex archaea that bridge the gap between prokaryotes and eukaryotes.</title>
        <authorList>
            <person name="Spang A."/>
            <person name="Saw J.H."/>
            <person name="Jorgensen S.L."/>
            <person name="Zaremba-Niedzwiedzka K."/>
            <person name="Martijn J."/>
            <person name="Lind A.E."/>
            <person name="van Eijk R."/>
            <person name="Schleper C."/>
            <person name="Guy L."/>
            <person name="Ettema T.J."/>
        </authorList>
    </citation>
    <scope>NUCLEOTIDE SEQUENCE</scope>
</reference>
<sequence>MKSNDNNLDQDRFYEIAEVEEGDVWYEKPGSRY</sequence>
<accession>A0A0F9GHC5</accession>
<feature type="non-terminal residue" evidence="1">
    <location>
        <position position="33"/>
    </location>
</feature>
<comment type="caution">
    <text evidence="1">The sequence shown here is derived from an EMBL/GenBank/DDBJ whole genome shotgun (WGS) entry which is preliminary data.</text>
</comment>
<protein>
    <submittedName>
        <fullName evidence="1">Uncharacterized protein</fullName>
    </submittedName>
</protein>
<dbReference type="AlphaFoldDB" id="A0A0F9GHC5"/>
<gene>
    <name evidence="1" type="ORF">LCGC14_2121190</name>
</gene>
<organism evidence="1">
    <name type="scientific">marine sediment metagenome</name>
    <dbReference type="NCBI Taxonomy" id="412755"/>
    <lineage>
        <taxon>unclassified sequences</taxon>
        <taxon>metagenomes</taxon>
        <taxon>ecological metagenomes</taxon>
    </lineage>
</organism>
<dbReference type="EMBL" id="LAZR01026416">
    <property type="protein sequence ID" value="KKL68815.1"/>
    <property type="molecule type" value="Genomic_DNA"/>
</dbReference>